<accession>A0ABV6CWF9</accession>
<reference evidence="1 2" key="1">
    <citation type="submission" date="2024-09" db="EMBL/GenBank/DDBJ databases">
        <authorList>
            <person name="Sun Q."/>
            <person name="Mori K."/>
        </authorList>
    </citation>
    <scope>NUCLEOTIDE SEQUENCE [LARGE SCALE GENOMIC DNA]</scope>
    <source>
        <strain evidence="1 2">CCM 7706</strain>
    </source>
</reference>
<sequence>MCGAQRSKFDPLCNATSITTAQPFTIKVLYSGKGLANADVRLFQEAGFYDGKKVAADLHTNASGKFTVTSPDAGRYLLLVRHRDMAPSGAAAHYYSYSFTLAAM</sequence>
<comment type="caution">
    <text evidence="1">The sequence shown here is derived from an EMBL/GenBank/DDBJ whole genome shotgun (WGS) entry which is preliminary data.</text>
</comment>
<dbReference type="InterPro" id="IPR013783">
    <property type="entry name" value="Ig-like_fold"/>
</dbReference>
<keyword evidence="2" id="KW-1185">Reference proteome</keyword>
<organism evidence="1 2">
    <name type="scientific">Novosphingobium soli</name>
    <dbReference type="NCBI Taxonomy" id="574956"/>
    <lineage>
        <taxon>Bacteria</taxon>
        <taxon>Pseudomonadati</taxon>
        <taxon>Pseudomonadota</taxon>
        <taxon>Alphaproteobacteria</taxon>
        <taxon>Sphingomonadales</taxon>
        <taxon>Sphingomonadaceae</taxon>
        <taxon>Novosphingobium</taxon>
    </lineage>
</organism>
<dbReference type="Gene3D" id="2.60.40.10">
    <property type="entry name" value="Immunoglobulins"/>
    <property type="match status" value="1"/>
</dbReference>
<dbReference type="Pfam" id="PF10670">
    <property type="entry name" value="DUF4198"/>
    <property type="match status" value="1"/>
</dbReference>
<proteinExistence type="predicted"/>
<protein>
    <submittedName>
        <fullName evidence="1">DUF4198 domain-containing protein</fullName>
    </submittedName>
</protein>
<dbReference type="InterPro" id="IPR019613">
    <property type="entry name" value="DUF4198"/>
</dbReference>
<evidence type="ECO:0000313" key="2">
    <source>
        <dbReference type="Proteomes" id="UP001589798"/>
    </source>
</evidence>
<dbReference type="SUPFAM" id="SSF49478">
    <property type="entry name" value="Cna protein B-type domain"/>
    <property type="match status" value="1"/>
</dbReference>
<evidence type="ECO:0000313" key="1">
    <source>
        <dbReference type="EMBL" id="MFC0205062.1"/>
    </source>
</evidence>
<gene>
    <name evidence="1" type="ORF">ACFFJC_12385</name>
</gene>
<dbReference type="Proteomes" id="UP001589798">
    <property type="component" value="Unassembled WGS sequence"/>
</dbReference>
<name>A0ABV6CWF9_9SPHN</name>
<dbReference type="EMBL" id="JBHLWK010000015">
    <property type="protein sequence ID" value="MFC0205062.1"/>
    <property type="molecule type" value="Genomic_DNA"/>
</dbReference>
<dbReference type="RefSeq" id="WP_080726995.1">
    <property type="nucleotide sequence ID" value="NZ_JBHLWK010000015.1"/>
</dbReference>